<evidence type="ECO:0000313" key="1">
    <source>
        <dbReference type="EMBL" id="STT04688.1"/>
    </source>
</evidence>
<dbReference type="AlphaFoldDB" id="A0A377V6P3"/>
<gene>
    <name evidence="1" type="ORF">NCTC13443_04799</name>
</gene>
<dbReference type="Proteomes" id="UP000255518">
    <property type="component" value="Unassembled WGS sequence"/>
</dbReference>
<reference evidence="1 2" key="1">
    <citation type="submission" date="2018-06" db="EMBL/GenBank/DDBJ databases">
        <authorList>
            <consortium name="Pathogen Informatics"/>
            <person name="Doyle S."/>
        </authorList>
    </citation>
    <scope>NUCLEOTIDE SEQUENCE [LARGE SCALE GENOMIC DNA]</scope>
    <source>
        <strain evidence="1 2">NCTC13443</strain>
    </source>
</reference>
<name>A0A377V6P3_KLEPN</name>
<organism evidence="1 2">
    <name type="scientific">Klebsiella pneumoniae</name>
    <dbReference type="NCBI Taxonomy" id="573"/>
    <lineage>
        <taxon>Bacteria</taxon>
        <taxon>Pseudomonadati</taxon>
        <taxon>Pseudomonadota</taxon>
        <taxon>Gammaproteobacteria</taxon>
        <taxon>Enterobacterales</taxon>
        <taxon>Enterobacteriaceae</taxon>
        <taxon>Klebsiella/Raoultella group</taxon>
        <taxon>Klebsiella</taxon>
        <taxon>Klebsiella pneumoniae complex</taxon>
    </lineage>
</organism>
<dbReference type="EMBL" id="UGKT01000001">
    <property type="protein sequence ID" value="STT04688.1"/>
    <property type="molecule type" value="Genomic_DNA"/>
</dbReference>
<evidence type="ECO:0000313" key="2">
    <source>
        <dbReference type="Proteomes" id="UP000255518"/>
    </source>
</evidence>
<accession>A0A377V6P3</accession>
<proteinExistence type="predicted"/>
<protein>
    <submittedName>
        <fullName evidence="1">Uncharacterized protein</fullName>
    </submittedName>
</protein>
<sequence>MHFIADARRFQQHQRGLFFENDASESAYHVGSCVMV</sequence>